<organism evidence="4 5">
    <name type="scientific">Pararhodospirillum photometricum DSM 122</name>
    <dbReference type="NCBI Taxonomy" id="1150469"/>
    <lineage>
        <taxon>Bacteria</taxon>
        <taxon>Pseudomonadati</taxon>
        <taxon>Pseudomonadota</taxon>
        <taxon>Alphaproteobacteria</taxon>
        <taxon>Rhodospirillales</taxon>
        <taxon>Rhodospirillaceae</taxon>
        <taxon>Pararhodospirillum</taxon>
    </lineage>
</organism>
<keyword evidence="5" id="KW-1185">Reference proteome</keyword>
<proteinExistence type="predicted"/>
<dbReference type="InterPro" id="IPR027417">
    <property type="entry name" value="P-loop_NTPase"/>
</dbReference>
<dbReference type="EMBL" id="HE663493">
    <property type="protein sequence ID" value="CCG07495.1"/>
    <property type="molecule type" value="Genomic_DNA"/>
</dbReference>
<evidence type="ECO:0000313" key="4">
    <source>
        <dbReference type="EMBL" id="CCG07495.1"/>
    </source>
</evidence>
<dbReference type="PANTHER" id="PTHR43519:SF1">
    <property type="entry name" value="ATP-DEPENDENT RNA HELICASE HRPB"/>
    <property type="match status" value="1"/>
</dbReference>
<dbReference type="GO" id="GO:0016787">
    <property type="term" value="F:hydrolase activity"/>
    <property type="evidence" value="ECO:0007669"/>
    <property type="project" value="UniProtKB-KW"/>
</dbReference>
<keyword evidence="2 4" id="KW-0347">Helicase</keyword>
<keyword evidence="1" id="KW-0378">Hydrolase</keyword>
<dbReference type="Proteomes" id="UP000033220">
    <property type="component" value="Chromosome DSM 122"/>
</dbReference>
<dbReference type="GO" id="GO:0004386">
    <property type="term" value="F:helicase activity"/>
    <property type="evidence" value="ECO:0007669"/>
    <property type="project" value="UniProtKB-KW"/>
</dbReference>
<protein>
    <submittedName>
        <fullName evidence="4">ATP-dependent helicase HrpB</fullName>
    </submittedName>
</protein>
<dbReference type="Gene3D" id="3.40.50.300">
    <property type="entry name" value="P-loop containing nucleotide triphosphate hydrolases"/>
    <property type="match status" value="2"/>
</dbReference>
<evidence type="ECO:0000256" key="2">
    <source>
        <dbReference type="ARBA" id="ARBA00022806"/>
    </source>
</evidence>
<dbReference type="PATRIC" id="fig|1150469.3.peg.1000"/>
<dbReference type="Pfam" id="PF00270">
    <property type="entry name" value="DEAD"/>
    <property type="match status" value="1"/>
</dbReference>
<dbReference type="InterPro" id="IPR049614">
    <property type="entry name" value="HrpB_DEXH"/>
</dbReference>
<evidence type="ECO:0000259" key="3">
    <source>
        <dbReference type="PROSITE" id="PS51192"/>
    </source>
</evidence>
<dbReference type="eggNOG" id="COG1643">
    <property type="taxonomic scope" value="Bacteria"/>
</dbReference>
<evidence type="ECO:0000256" key="1">
    <source>
        <dbReference type="ARBA" id="ARBA00022801"/>
    </source>
</evidence>
<dbReference type="PROSITE" id="PS51192">
    <property type="entry name" value="HELICASE_ATP_BIND_1"/>
    <property type="match status" value="1"/>
</dbReference>
<dbReference type="CDD" id="cd17990">
    <property type="entry name" value="DEXHc_HrpB"/>
    <property type="match status" value="1"/>
</dbReference>
<dbReference type="InterPro" id="IPR011545">
    <property type="entry name" value="DEAD/DEAH_box_helicase_dom"/>
</dbReference>
<dbReference type="SUPFAM" id="SSF52540">
    <property type="entry name" value="P-loop containing nucleoside triphosphate hydrolases"/>
    <property type="match status" value="1"/>
</dbReference>
<dbReference type="FunFam" id="3.40.50.300:FF:002125">
    <property type="entry name" value="ATP-dependent helicase HrpB"/>
    <property type="match status" value="1"/>
</dbReference>
<keyword evidence="2 4" id="KW-0067">ATP-binding</keyword>
<dbReference type="KEGG" id="rpm:RSPPHO_00869"/>
<sequence length="286" mass="30749">MPAPSPLPALPVTSILPELLRRLEHDPGVVLIAPPGAGKTTRVPPALLDAPWLAGQRILMLEPRRLATRAAARRMAQEHGETVGETFGYRVRLESKVSARTRVEVITEGILTRRLHDDPGLDGVGCVILDEFHERGLDGDLAFALLRDIQDALRPDLRLVVMSATLDGAAVARLLPGASVLESQGRQFPVAVRHLERPAPRALPETLARVIADVLDEEPGSVLAFLPGEREIRATQAALAAQRLPASVSVRPLYGALPATDQDAALAPAPRAPARWCWPPTSPKPA</sequence>
<dbReference type="GO" id="GO:0003676">
    <property type="term" value="F:nucleic acid binding"/>
    <property type="evidence" value="ECO:0007669"/>
    <property type="project" value="InterPro"/>
</dbReference>
<dbReference type="GO" id="GO:0005524">
    <property type="term" value="F:ATP binding"/>
    <property type="evidence" value="ECO:0007669"/>
    <property type="project" value="InterPro"/>
</dbReference>
<keyword evidence="2 4" id="KW-0547">Nucleotide-binding</keyword>
<dbReference type="AlphaFoldDB" id="H6SRG6"/>
<dbReference type="PANTHER" id="PTHR43519">
    <property type="entry name" value="ATP-DEPENDENT RNA HELICASE HRPB"/>
    <property type="match status" value="1"/>
</dbReference>
<dbReference type="SMART" id="SM00487">
    <property type="entry name" value="DEXDc"/>
    <property type="match status" value="1"/>
</dbReference>
<evidence type="ECO:0000313" key="5">
    <source>
        <dbReference type="Proteomes" id="UP000033220"/>
    </source>
</evidence>
<gene>
    <name evidence="4" type="ORF">RSPPHO_00869</name>
</gene>
<dbReference type="InterPro" id="IPR014001">
    <property type="entry name" value="Helicase_ATP-bd"/>
</dbReference>
<dbReference type="STRING" id="1150469.RSPPHO_00869"/>
<feature type="domain" description="Helicase ATP-binding" evidence="3">
    <location>
        <begin position="20"/>
        <end position="184"/>
    </location>
</feature>
<name>H6SRG6_PARPM</name>
<dbReference type="HOGENOM" id="CLU_001832_5_7_5"/>
<accession>H6SRG6</accession>
<dbReference type="RefSeq" id="WP_014414135.1">
    <property type="nucleotide sequence ID" value="NC_017059.1"/>
</dbReference>
<reference evidence="4 5" key="1">
    <citation type="submission" date="2012-02" db="EMBL/GenBank/DDBJ databases">
        <title>Shotgun genome sequence of Phaeospirillum photometricum DSM 122.</title>
        <authorList>
            <person name="Duquesne K."/>
            <person name="Sturgis J."/>
        </authorList>
    </citation>
    <scope>NUCLEOTIDE SEQUENCE [LARGE SCALE GENOMIC DNA]</scope>
    <source>
        <strain evidence="5">DSM122</strain>
    </source>
</reference>